<proteinExistence type="predicted"/>
<reference evidence="2" key="1">
    <citation type="journal article" date="2017" name="Genome Biol.">
        <title>Comparative genomics reveals high biological diversity and specific adaptations in the industrially and medically important fungal genus Aspergillus.</title>
        <authorList>
            <person name="de Vries R.P."/>
            <person name="Riley R."/>
            <person name="Wiebenga A."/>
            <person name="Aguilar-Osorio G."/>
            <person name="Amillis S."/>
            <person name="Uchima C.A."/>
            <person name="Anderluh G."/>
            <person name="Asadollahi M."/>
            <person name="Askin M."/>
            <person name="Barry K."/>
            <person name="Battaglia E."/>
            <person name="Bayram O."/>
            <person name="Benocci T."/>
            <person name="Braus-Stromeyer S.A."/>
            <person name="Caldana C."/>
            <person name="Canovas D."/>
            <person name="Cerqueira G.C."/>
            <person name="Chen F."/>
            <person name="Chen W."/>
            <person name="Choi C."/>
            <person name="Clum A."/>
            <person name="Dos Santos R.A."/>
            <person name="Damasio A.R."/>
            <person name="Diallinas G."/>
            <person name="Emri T."/>
            <person name="Fekete E."/>
            <person name="Flipphi M."/>
            <person name="Freyberg S."/>
            <person name="Gallo A."/>
            <person name="Gournas C."/>
            <person name="Habgood R."/>
            <person name="Hainaut M."/>
            <person name="Harispe M.L."/>
            <person name="Henrissat B."/>
            <person name="Hilden K.S."/>
            <person name="Hope R."/>
            <person name="Hossain A."/>
            <person name="Karabika E."/>
            <person name="Karaffa L."/>
            <person name="Karanyi Z."/>
            <person name="Krasevec N."/>
            <person name="Kuo A."/>
            <person name="Kusch H."/>
            <person name="LaButti K."/>
            <person name="Lagendijk E.L."/>
            <person name="Lapidus A."/>
            <person name="Levasseur A."/>
            <person name="Lindquist E."/>
            <person name="Lipzen A."/>
            <person name="Logrieco A.F."/>
            <person name="MacCabe A."/>
            <person name="Maekelae M.R."/>
            <person name="Malavazi I."/>
            <person name="Melin P."/>
            <person name="Meyer V."/>
            <person name="Mielnichuk N."/>
            <person name="Miskei M."/>
            <person name="Molnar A.P."/>
            <person name="Mule G."/>
            <person name="Ngan C.Y."/>
            <person name="Orejas M."/>
            <person name="Orosz E."/>
            <person name="Ouedraogo J.P."/>
            <person name="Overkamp K.M."/>
            <person name="Park H.-S."/>
            <person name="Perrone G."/>
            <person name="Piumi F."/>
            <person name="Punt P.J."/>
            <person name="Ram A.F."/>
            <person name="Ramon A."/>
            <person name="Rauscher S."/>
            <person name="Record E."/>
            <person name="Riano-Pachon D.M."/>
            <person name="Robert V."/>
            <person name="Roehrig J."/>
            <person name="Ruller R."/>
            <person name="Salamov A."/>
            <person name="Salih N.S."/>
            <person name="Samson R.A."/>
            <person name="Sandor E."/>
            <person name="Sanguinetti M."/>
            <person name="Schuetze T."/>
            <person name="Sepcic K."/>
            <person name="Shelest E."/>
            <person name="Sherlock G."/>
            <person name="Sophianopoulou V."/>
            <person name="Squina F.M."/>
            <person name="Sun H."/>
            <person name="Susca A."/>
            <person name="Todd R.B."/>
            <person name="Tsang A."/>
            <person name="Unkles S.E."/>
            <person name="van de Wiele N."/>
            <person name="van Rossen-Uffink D."/>
            <person name="Oliveira J.V."/>
            <person name="Vesth T.C."/>
            <person name="Visser J."/>
            <person name="Yu J.-H."/>
            <person name="Zhou M."/>
            <person name="Andersen M.R."/>
            <person name="Archer D.B."/>
            <person name="Baker S.E."/>
            <person name="Benoit I."/>
            <person name="Brakhage A.A."/>
            <person name="Braus G.H."/>
            <person name="Fischer R."/>
            <person name="Frisvad J.C."/>
            <person name="Goldman G.H."/>
            <person name="Houbraken J."/>
            <person name="Oakley B."/>
            <person name="Pocsi I."/>
            <person name="Scazzocchio C."/>
            <person name="Seiboth B."/>
            <person name="vanKuyk P.A."/>
            <person name="Wortman J."/>
            <person name="Dyer P.S."/>
            <person name="Grigoriev I.V."/>
        </authorList>
    </citation>
    <scope>NUCLEOTIDE SEQUENCE [LARGE SCALE GENOMIC DNA]</scope>
    <source>
        <strain evidence="2">CBS 593.65</strain>
    </source>
</reference>
<dbReference type="VEuPathDB" id="FungiDB:ASPSYDRAFT_89331"/>
<dbReference type="Proteomes" id="UP000184356">
    <property type="component" value="Unassembled WGS sequence"/>
</dbReference>
<accession>A0A1L9TGT7</accession>
<evidence type="ECO:0000313" key="2">
    <source>
        <dbReference type="Proteomes" id="UP000184356"/>
    </source>
</evidence>
<gene>
    <name evidence="1" type="ORF">ASPSYDRAFT_89331</name>
</gene>
<protein>
    <submittedName>
        <fullName evidence="1">Uncharacterized protein</fullName>
    </submittedName>
</protein>
<organism evidence="1 2">
    <name type="scientific">Aspergillus sydowii CBS 593.65</name>
    <dbReference type="NCBI Taxonomy" id="1036612"/>
    <lineage>
        <taxon>Eukaryota</taxon>
        <taxon>Fungi</taxon>
        <taxon>Dikarya</taxon>
        <taxon>Ascomycota</taxon>
        <taxon>Pezizomycotina</taxon>
        <taxon>Eurotiomycetes</taxon>
        <taxon>Eurotiomycetidae</taxon>
        <taxon>Eurotiales</taxon>
        <taxon>Aspergillaceae</taxon>
        <taxon>Aspergillus</taxon>
        <taxon>Aspergillus subgen. Nidulantes</taxon>
    </lineage>
</organism>
<evidence type="ECO:0000313" key="1">
    <source>
        <dbReference type="EMBL" id="OJJ58591.1"/>
    </source>
</evidence>
<dbReference type="GeneID" id="63768222"/>
<name>A0A1L9TGT7_9EURO</name>
<dbReference type="OrthoDB" id="1711136at2759"/>
<keyword evidence="2" id="KW-1185">Reference proteome</keyword>
<dbReference type="AlphaFoldDB" id="A0A1L9TGT7"/>
<dbReference type="EMBL" id="KV878586">
    <property type="protein sequence ID" value="OJJ58591.1"/>
    <property type="molecule type" value="Genomic_DNA"/>
</dbReference>
<dbReference type="STRING" id="1036612.A0A1L9TGT7"/>
<sequence>MTGFLLALDAMAASEIGCHSAMIAHQVLKELADLPYNSWQQAGEGVPKPVHPYVDAAPTPVHLSRLAGIDPLAPVSWNGELTSTDVDCLANKGAKLDAANDADLETKRQLPDTVEIFIKAEKRIQVKFEINWGILTA</sequence>
<dbReference type="RefSeq" id="XP_040702397.1">
    <property type="nucleotide sequence ID" value="XM_040852149.1"/>
</dbReference>